<feature type="domain" description="FHF complex subunit HOOK-interacting protein C-terminal" evidence="3">
    <location>
        <begin position="625"/>
        <end position="717"/>
    </location>
</feature>
<organism evidence="4 5">
    <name type="scientific">Pelusios castaneus</name>
    <name type="common">West African mud turtle</name>
    <dbReference type="NCBI Taxonomy" id="367368"/>
    <lineage>
        <taxon>Eukaryota</taxon>
        <taxon>Metazoa</taxon>
        <taxon>Chordata</taxon>
        <taxon>Craniata</taxon>
        <taxon>Vertebrata</taxon>
        <taxon>Euteleostomi</taxon>
        <taxon>Archelosauria</taxon>
        <taxon>Testudinata</taxon>
        <taxon>Testudines</taxon>
        <taxon>Pleurodira</taxon>
        <taxon>Pelomedusidae</taxon>
        <taxon>Pelusios</taxon>
    </lineage>
</organism>
<comment type="similarity">
    <text evidence="1">Belongs to the FHIP family.</text>
</comment>
<evidence type="ECO:0000256" key="2">
    <source>
        <dbReference type="SAM" id="MobiDB-lite"/>
    </source>
</evidence>
<sequence>MFSKLTSILQHAVEALAPSLPLQEDFVYHWKAITHYYIETSDDKAPVTDTNIPSHLEQMLDILVQEENERESGETGPCMEYLLHHKILETLYTLGKADCPPGMKQQVLTFYTKLLGRIRQPLLPHINVHKPVQKLIRLCGEVLAAPTENEEIQFLCTVCAKLKQDPYLVNFFLENKLKALASKGSGSVITEDMIKGQGSLMTDTGQSVPPEEISSAAGAEHIEKEDDLSMSLDELNVTSSLEASVIRPNQDYNLVNSLLNLTKSPDGRIAVKACEGLMLLVSLPEPAAAKCLSQSTCLRELLTDRLTTLYKALPQSMDPLDIESVEAINWGLDSYSHKEDASAFPGKRALISFLSWFDYCDQLIKEAQKTTAVAMARSVREQFFVGVMEPQLMQTSEIGILTSTALLHRMVRQVTSDVLLQEMVSFILGGHREPETLAENNRHPLRHRLIEHCDHISDEISIMTLRMFEHLLQKPNEHILYNLVLRNVEERNYTEYKPPCQEDKDVVENGQIAGAVDLEEDPLFTDLSPDNTLSNPEWLSASPPVSPEHSKNDGKTEVHKIVNSFLCLVPEEAKSSYHVEGTGYDTYLRDAHRQFRDYCAICLRWEWPGSPKPLEKCNLEAPFFEGHFLKILFDRMGRILDQPYDVNLQVTSVLSKLSLFPHPHIHEYLLDPYVNLASGCRSLFSVVVRVVGDLMVRIQRIPDFTPKLLLVRKRLLGLEPEGPIVDHMTLLEGVIVLEEFCKELAAIAFVKYHTSSTP</sequence>
<accession>A0A8C8SG62</accession>
<dbReference type="Pfam" id="PF19311">
    <property type="entry name" value="KELAA"/>
    <property type="match status" value="1"/>
</dbReference>
<reference evidence="4" key="2">
    <citation type="submission" date="2025-09" db="UniProtKB">
        <authorList>
            <consortium name="Ensembl"/>
        </authorList>
    </citation>
    <scope>IDENTIFICATION</scope>
</reference>
<dbReference type="Pfam" id="PF19314">
    <property type="entry name" value="DUF5917"/>
    <property type="match status" value="1"/>
</dbReference>
<dbReference type="InterPro" id="IPR045669">
    <property type="entry name" value="FHIP_C"/>
</dbReference>
<dbReference type="Ensembl" id="ENSPCET00000019200.1">
    <property type="protein sequence ID" value="ENSPCEP00000018575.1"/>
    <property type="gene ID" value="ENSPCEG00000014480.1"/>
</dbReference>
<evidence type="ECO:0000313" key="4">
    <source>
        <dbReference type="Ensembl" id="ENSPCEP00000018575.1"/>
    </source>
</evidence>
<keyword evidence="5" id="KW-1185">Reference proteome</keyword>
<dbReference type="Pfam" id="PF10257">
    <property type="entry name" value="RAI16-like"/>
    <property type="match status" value="1"/>
</dbReference>
<dbReference type="InterPro" id="IPR045668">
    <property type="entry name" value="FHIP_KELAA_motif"/>
</dbReference>
<proteinExistence type="inferred from homology"/>
<dbReference type="AlphaFoldDB" id="A0A8C8SG62"/>
<reference evidence="4" key="1">
    <citation type="submission" date="2025-08" db="UniProtKB">
        <authorList>
            <consortium name="Ensembl"/>
        </authorList>
    </citation>
    <scope>IDENTIFICATION</scope>
</reference>
<dbReference type="InterPro" id="IPR019384">
    <property type="entry name" value="FHIP"/>
</dbReference>
<dbReference type="PANTHER" id="PTHR21705">
    <property type="entry name" value="RAI16 PROTEIN-RELATED"/>
    <property type="match status" value="1"/>
</dbReference>
<evidence type="ECO:0000259" key="3">
    <source>
        <dbReference type="Pfam" id="PF19314"/>
    </source>
</evidence>
<protein>
    <submittedName>
        <fullName evidence="4">Family with sequence similarity 160 member B1</fullName>
    </submittedName>
</protein>
<dbReference type="Proteomes" id="UP000694393">
    <property type="component" value="Unplaced"/>
</dbReference>
<dbReference type="PANTHER" id="PTHR21705:SF10">
    <property type="entry name" value="FHF COMPLEX SUBUNIT HOOK INTERACTING PROTEIN 2A"/>
    <property type="match status" value="1"/>
</dbReference>
<feature type="region of interest" description="Disordered" evidence="2">
    <location>
        <begin position="529"/>
        <end position="554"/>
    </location>
</feature>
<evidence type="ECO:0000313" key="5">
    <source>
        <dbReference type="Proteomes" id="UP000694393"/>
    </source>
</evidence>
<name>A0A8C8SG62_9SAUR</name>
<evidence type="ECO:0000256" key="1">
    <source>
        <dbReference type="ARBA" id="ARBA00024336"/>
    </source>
</evidence>